<proteinExistence type="predicted"/>
<dbReference type="AlphaFoldDB" id="A0A6G9ZEE9"/>
<feature type="domain" description="[2Fe-2S]-binding" evidence="5">
    <location>
        <begin position="69"/>
        <end position="140"/>
    </location>
</feature>
<dbReference type="SUPFAM" id="SSF47741">
    <property type="entry name" value="CO dehydrogenase ISP C-domain like"/>
    <property type="match status" value="1"/>
</dbReference>
<sequence>MIRYLERLSVDVSEGVALLWVLRDLLEVRGPKYGCGIEVRHACTSLLDSTACLPCQVPMDRVNGRAVTTIEGFADGDTLHSVRQAWLGLDVAQCGYCQPGQVMNAVALLTENPNPTDGDIDHIENVCRCGTYYRIRQAIKHAAELLQAEKAKH</sequence>
<accession>A0A6G9ZEE9</accession>
<dbReference type="Gene3D" id="3.10.20.30">
    <property type="match status" value="1"/>
</dbReference>
<dbReference type="InterPro" id="IPR012675">
    <property type="entry name" value="Beta-grasp_dom_sf"/>
</dbReference>
<evidence type="ECO:0000256" key="2">
    <source>
        <dbReference type="ARBA" id="ARBA00022723"/>
    </source>
</evidence>
<dbReference type="EMBL" id="CP046173">
    <property type="protein sequence ID" value="QIS23373.1"/>
    <property type="molecule type" value="Genomic_DNA"/>
</dbReference>
<keyword evidence="4" id="KW-0411">Iron-sulfur</keyword>
<evidence type="ECO:0000256" key="1">
    <source>
        <dbReference type="ARBA" id="ARBA00022714"/>
    </source>
</evidence>
<dbReference type="Pfam" id="PF01799">
    <property type="entry name" value="Fer2_2"/>
    <property type="match status" value="1"/>
</dbReference>
<dbReference type="Gene3D" id="1.10.150.120">
    <property type="entry name" value="[2Fe-2S]-binding domain"/>
    <property type="match status" value="1"/>
</dbReference>
<evidence type="ECO:0000259" key="5">
    <source>
        <dbReference type="Pfam" id="PF01799"/>
    </source>
</evidence>
<keyword evidence="2" id="KW-0479">Metal-binding</keyword>
<gene>
    <name evidence="6" type="ORF">F6W96_38620</name>
</gene>
<evidence type="ECO:0000256" key="3">
    <source>
        <dbReference type="ARBA" id="ARBA00023004"/>
    </source>
</evidence>
<dbReference type="PANTHER" id="PTHR44379:SF2">
    <property type="entry name" value="BLR6218 PROTEIN"/>
    <property type="match status" value="1"/>
</dbReference>
<protein>
    <submittedName>
        <fullName evidence="6">(2Fe-2S)-binding protein</fullName>
    </submittedName>
</protein>
<dbReference type="PANTHER" id="PTHR44379">
    <property type="entry name" value="OXIDOREDUCTASE WITH IRON-SULFUR SUBUNIT"/>
    <property type="match status" value="1"/>
</dbReference>
<organism evidence="6 7">
    <name type="scientific">Nocardia terpenica</name>
    <dbReference type="NCBI Taxonomy" id="455432"/>
    <lineage>
        <taxon>Bacteria</taxon>
        <taxon>Bacillati</taxon>
        <taxon>Actinomycetota</taxon>
        <taxon>Actinomycetes</taxon>
        <taxon>Mycobacteriales</taxon>
        <taxon>Nocardiaceae</taxon>
        <taxon>Nocardia</taxon>
    </lineage>
</organism>
<dbReference type="InterPro" id="IPR036010">
    <property type="entry name" value="2Fe-2S_ferredoxin-like_sf"/>
</dbReference>
<dbReference type="Proteomes" id="UP000500953">
    <property type="component" value="Chromosome"/>
</dbReference>
<keyword evidence="3" id="KW-0408">Iron</keyword>
<dbReference type="InterPro" id="IPR051452">
    <property type="entry name" value="Diverse_Oxidoreductases"/>
</dbReference>
<evidence type="ECO:0000256" key="4">
    <source>
        <dbReference type="ARBA" id="ARBA00023014"/>
    </source>
</evidence>
<dbReference type="SUPFAM" id="SSF54292">
    <property type="entry name" value="2Fe-2S ferredoxin-like"/>
    <property type="match status" value="1"/>
</dbReference>
<dbReference type="GO" id="GO:0051537">
    <property type="term" value="F:2 iron, 2 sulfur cluster binding"/>
    <property type="evidence" value="ECO:0007669"/>
    <property type="project" value="UniProtKB-KW"/>
</dbReference>
<dbReference type="RefSeq" id="WP_167490713.1">
    <property type="nucleotide sequence ID" value="NZ_CP046173.1"/>
</dbReference>
<reference evidence="6 7" key="1">
    <citation type="journal article" date="2019" name="ACS Chem. Biol.">
        <title>Identification and Mobilization of a Cryptic Antibiotic Biosynthesis Gene Locus from a Human-Pathogenic Nocardia Isolate.</title>
        <authorList>
            <person name="Herisse M."/>
            <person name="Ishida K."/>
            <person name="Porter J.L."/>
            <person name="Howden B."/>
            <person name="Hertweck C."/>
            <person name="Stinear T.P."/>
            <person name="Pidot S.J."/>
        </authorList>
    </citation>
    <scope>NUCLEOTIDE SEQUENCE [LARGE SCALE GENOMIC DNA]</scope>
    <source>
        <strain evidence="6 7">AUSMDU00012715</strain>
    </source>
</reference>
<evidence type="ECO:0000313" key="6">
    <source>
        <dbReference type="EMBL" id="QIS23373.1"/>
    </source>
</evidence>
<dbReference type="InterPro" id="IPR036884">
    <property type="entry name" value="2Fe-2S-bd_dom_sf"/>
</dbReference>
<dbReference type="InterPro" id="IPR002888">
    <property type="entry name" value="2Fe-2S-bd"/>
</dbReference>
<evidence type="ECO:0000313" key="7">
    <source>
        <dbReference type="Proteomes" id="UP000500953"/>
    </source>
</evidence>
<dbReference type="GO" id="GO:0046872">
    <property type="term" value="F:metal ion binding"/>
    <property type="evidence" value="ECO:0007669"/>
    <property type="project" value="UniProtKB-KW"/>
</dbReference>
<keyword evidence="1" id="KW-0001">2Fe-2S</keyword>
<dbReference type="GO" id="GO:0016491">
    <property type="term" value="F:oxidoreductase activity"/>
    <property type="evidence" value="ECO:0007669"/>
    <property type="project" value="InterPro"/>
</dbReference>
<name>A0A6G9ZEE9_9NOCA</name>